<keyword evidence="2" id="KW-0812">Transmembrane</keyword>
<feature type="transmembrane region" description="Helical" evidence="2">
    <location>
        <begin position="705"/>
        <end position="730"/>
    </location>
</feature>
<feature type="transmembrane region" description="Helical" evidence="2">
    <location>
        <begin position="673"/>
        <end position="699"/>
    </location>
</feature>
<evidence type="ECO:0000256" key="1">
    <source>
        <dbReference type="PROSITE-ProRule" id="PRU00023"/>
    </source>
</evidence>
<evidence type="ECO:0000313" key="4">
    <source>
        <dbReference type="EMBL" id="KAI3955249.1"/>
    </source>
</evidence>
<dbReference type="PANTHER" id="PTHR24177">
    <property type="entry name" value="CASKIN"/>
    <property type="match status" value="1"/>
</dbReference>
<keyword evidence="1" id="KW-0040">ANK repeat</keyword>
<dbReference type="SUPFAM" id="SSF48403">
    <property type="entry name" value="Ankyrin repeat"/>
    <property type="match status" value="1"/>
</dbReference>
<dbReference type="PROSITE" id="PS50088">
    <property type="entry name" value="ANK_REPEAT"/>
    <property type="match status" value="1"/>
</dbReference>
<dbReference type="PANTHER" id="PTHR24177:SF365">
    <property type="entry name" value="ANKYRIN REPEAT-CONTAINING PROTEIN NPR4-LIKE ISOFORM X1"/>
    <property type="match status" value="1"/>
</dbReference>
<proteinExistence type="predicted"/>
<organism evidence="4 5">
    <name type="scientific">Papaver atlanticum</name>
    <dbReference type="NCBI Taxonomy" id="357466"/>
    <lineage>
        <taxon>Eukaryota</taxon>
        <taxon>Viridiplantae</taxon>
        <taxon>Streptophyta</taxon>
        <taxon>Embryophyta</taxon>
        <taxon>Tracheophyta</taxon>
        <taxon>Spermatophyta</taxon>
        <taxon>Magnoliopsida</taxon>
        <taxon>Ranunculales</taxon>
        <taxon>Papaveraceae</taxon>
        <taxon>Papaveroideae</taxon>
        <taxon>Papaver</taxon>
    </lineage>
</organism>
<keyword evidence="5" id="KW-1185">Reference proteome</keyword>
<evidence type="ECO:0000313" key="5">
    <source>
        <dbReference type="Proteomes" id="UP001202328"/>
    </source>
</evidence>
<keyword evidence="2" id="KW-1133">Transmembrane helix</keyword>
<feature type="transmembrane region" description="Helical" evidence="2">
    <location>
        <begin position="366"/>
        <end position="382"/>
    </location>
</feature>
<dbReference type="SMART" id="SM00248">
    <property type="entry name" value="ANK"/>
    <property type="match status" value="4"/>
</dbReference>
<keyword evidence="2" id="KW-0472">Membrane</keyword>
<dbReference type="InterPro" id="IPR036770">
    <property type="entry name" value="Ankyrin_rpt-contain_sf"/>
</dbReference>
<feature type="repeat" description="ANK" evidence="1">
    <location>
        <begin position="227"/>
        <end position="249"/>
    </location>
</feature>
<dbReference type="GO" id="GO:0016020">
    <property type="term" value="C:membrane"/>
    <property type="evidence" value="ECO:0007669"/>
    <property type="project" value="TreeGrafter"/>
</dbReference>
<dbReference type="Pfam" id="PF00023">
    <property type="entry name" value="Ank"/>
    <property type="match status" value="1"/>
</dbReference>
<evidence type="ECO:0000256" key="2">
    <source>
        <dbReference type="SAM" id="Phobius"/>
    </source>
</evidence>
<feature type="transmembrane region" description="Helical" evidence="2">
    <location>
        <begin position="630"/>
        <end position="653"/>
    </location>
</feature>
<gene>
    <name evidence="4" type="ORF">MKW98_020882</name>
</gene>
<name>A0AAD4TG09_9MAGN</name>
<sequence>MAETDLSEVVIVDEPLTSSNYENWKVYMKNYLSNLNLWGIVNGTESKPDEVNEYNTWMTRNEMALSAIKTSCGPKMVPHLHGVDSAKEAWDQLASMQSPEITQETSVALEIQDDDDDAVPETQVFTCQKSPNRNVSSNSSFGEQMIPLDLYDEDTSDAVSEVEESFADAVIRLQKTVRDRNSGWCDDKPDYIRFRPLYKALTKGDWRTAKEIIEDHPEGLRANITSRGDTALHAAVVSGKLSTVKALLKLLPPEALEAKSSSGDAPIFLSAADGSTEIAKVMVKKNNRVLRIKNQHGFIPLVISILYEKEEMFCYLYSVTPMEELDPEKSKNGASFLLGAINAEMFDVALEALELYPKLAISKDKFGIPAIFLLALKSYIFPSGSRFGFWQRCMYSSCLCVIPGVKDLQEKKIKHVQVLELLKVICSAIGHMTDEELKNGKVYDSMLVAATNGNIEVFMELFNANPSLLYTSTTASRKTLYHQAVMSRQENIFNFISSMGQRDIRATHKDNSDNNLLHYAGMLPLSSLLDRISGAALQMQREIQWFQEVEKIVQPKYKESLNKDGETPAEVFTEQHKALKKDGEVWMKETANACMLVSALIATVMFAAAFTVPGGNDQSTGTPFFLKTPAFTIFIVSDAISLFASCTAILMFFSILTARYAEQDFLKSLPQRLIIGLAALFISIAAMMAAFGATLVIVLHNSITWAYIPVTLLASVPVVLFGLLLFPLFLDIVLSTYGTGIFTWHKVYLNNNE</sequence>
<feature type="transmembrane region" description="Helical" evidence="2">
    <location>
        <begin position="590"/>
        <end position="610"/>
    </location>
</feature>
<dbReference type="Proteomes" id="UP001202328">
    <property type="component" value="Unassembled WGS sequence"/>
</dbReference>
<reference evidence="4" key="1">
    <citation type="submission" date="2022-04" db="EMBL/GenBank/DDBJ databases">
        <title>A functionally conserved STORR gene fusion in Papaver species that diverged 16.8 million years ago.</title>
        <authorList>
            <person name="Catania T."/>
        </authorList>
    </citation>
    <scope>NUCLEOTIDE SEQUENCE</scope>
    <source>
        <strain evidence="4">S-188037</strain>
    </source>
</reference>
<comment type="caution">
    <text evidence="4">The sequence shown here is derived from an EMBL/GenBank/DDBJ whole genome shotgun (WGS) entry which is preliminary data.</text>
</comment>
<dbReference type="Pfam" id="PF14223">
    <property type="entry name" value="Retrotran_gag_2"/>
    <property type="match status" value="1"/>
</dbReference>
<feature type="domain" description="PGG" evidence="3">
    <location>
        <begin position="586"/>
        <end position="697"/>
    </location>
</feature>
<dbReference type="InterPro" id="IPR002110">
    <property type="entry name" value="Ankyrin_rpt"/>
</dbReference>
<protein>
    <recommendedName>
        <fullName evidence="3">PGG domain-containing protein</fullName>
    </recommendedName>
</protein>
<dbReference type="EMBL" id="JAJJMB010001778">
    <property type="protein sequence ID" value="KAI3955249.1"/>
    <property type="molecule type" value="Genomic_DNA"/>
</dbReference>
<dbReference type="PROSITE" id="PS50297">
    <property type="entry name" value="ANK_REP_REGION"/>
    <property type="match status" value="1"/>
</dbReference>
<accession>A0AAD4TG09</accession>
<dbReference type="AlphaFoldDB" id="A0AAD4TG09"/>
<dbReference type="Gene3D" id="1.25.40.20">
    <property type="entry name" value="Ankyrin repeat-containing domain"/>
    <property type="match status" value="2"/>
</dbReference>
<dbReference type="Pfam" id="PF13962">
    <property type="entry name" value="PGG"/>
    <property type="match status" value="1"/>
</dbReference>
<evidence type="ECO:0000259" key="3">
    <source>
        <dbReference type="Pfam" id="PF13962"/>
    </source>
</evidence>
<dbReference type="InterPro" id="IPR026961">
    <property type="entry name" value="PGG_dom"/>
</dbReference>